<dbReference type="InterPro" id="IPR052373">
    <property type="entry name" value="Gamma-glu_amide_hydrolase"/>
</dbReference>
<dbReference type="EMBL" id="QNRH01000006">
    <property type="protein sequence ID" value="RBO93103.1"/>
    <property type="molecule type" value="Genomic_DNA"/>
</dbReference>
<dbReference type="PANTHER" id="PTHR43187:SF1">
    <property type="entry name" value="GLUTAMINE AMIDOTRANSFERASE DUG3-RELATED"/>
    <property type="match status" value="1"/>
</dbReference>
<dbReference type="RefSeq" id="WP_113945377.1">
    <property type="nucleotide sequence ID" value="NZ_JBHEEG010000007.1"/>
</dbReference>
<protein>
    <submittedName>
        <fullName evidence="3">Glutamine amidotransferase</fullName>
    </submittedName>
</protein>
<dbReference type="InterPro" id="IPR029055">
    <property type="entry name" value="Ntn_hydrolases_N"/>
</dbReference>
<dbReference type="PROSITE" id="PS51278">
    <property type="entry name" value="GATASE_TYPE_2"/>
    <property type="match status" value="1"/>
</dbReference>
<dbReference type="PANTHER" id="PTHR43187">
    <property type="entry name" value="GLUTAMINE AMIDOTRANSFERASE DUG3-RELATED"/>
    <property type="match status" value="1"/>
</dbReference>
<dbReference type="AlphaFoldDB" id="A0A366DSP0"/>
<dbReference type="Pfam" id="PF13230">
    <property type="entry name" value="GATase_4"/>
    <property type="match status" value="1"/>
</dbReference>
<dbReference type="InterPro" id="IPR026869">
    <property type="entry name" value="EgtC-like"/>
</dbReference>
<evidence type="ECO:0000259" key="2">
    <source>
        <dbReference type="PROSITE" id="PS51278"/>
    </source>
</evidence>
<evidence type="ECO:0000313" key="4">
    <source>
        <dbReference type="Proteomes" id="UP000252893"/>
    </source>
</evidence>
<name>A0A366DSP0_9HYPH</name>
<dbReference type="Proteomes" id="UP000252893">
    <property type="component" value="Unassembled WGS sequence"/>
</dbReference>
<evidence type="ECO:0000256" key="1">
    <source>
        <dbReference type="ARBA" id="ARBA00022962"/>
    </source>
</evidence>
<dbReference type="GO" id="GO:0016740">
    <property type="term" value="F:transferase activity"/>
    <property type="evidence" value="ECO:0007669"/>
    <property type="project" value="UniProtKB-KW"/>
</dbReference>
<comment type="caution">
    <text evidence="3">The sequence shown here is derived from an EMBL/GenBank/DDBJ whole genome shotgun (WGS) entry which is preliminary data.</text>
</comment>
<gene>
    <name evidence="3" type="ORF">DFR47_106186</name>
</gene>
<proteinExistence type="predicted"/>
<feature type="domain" description="Glutamine amidotransferase type-2" evidence="2">
    <location>
        <begin position="2"/>
        <end position="274"/>
    </location>
</feature>
<organism evidence="3 4">
    <name type="scientific">Pseudochrobactrum asaccharolyticum</name>
    <dbReference type="NCBI Taxonomy" id="354351"/>
    <lineage>
        <taxon>Bacteria</taxon>
        <taxon>Pseudomonadati</taxon>
        <taxon>Pseudomonadota</taxon>
        <taxon>Alphaproteobacteria</taxon>
        <taxon>Hyphomicrobiales</taxon>
        <taxon>Brucellaceae</taxon>
        <taxon>Pseudochrobactrum</taxon>
    </lineage>
</organism>
<dbReference type="OrthoDB" id="9804310at2"/>
<evidence type="ECO:0000313" key="3">
    <source>
        <dbReference type="EMBL" id="RBO93103.1"/>
    </source>
</evidence>
<keyword evidence="3" id="KW-0808">Transferase</keyword>
<dbReference type="CDD" id="cd01908">
    <property type="entry name" value="YafJ"/>
    <property type="match status" value="1"/>
</dbReference>
<keyword evidence="4" id="KW-1185">Reference proteome</keyword>
<accession>A0A366DSP0</accession>
<keyword evidence="1 3" id="KW-0315">Glutamine amidotransferase</keyword>
<reference evidence="3 4" key="1">
    <citation type="submission" date="2018-06" db="EMBL/GenBank/DDBJ databases">
        <title>Genomic Encyclopedia of Type Strains, Phase IV (KMG-IV): sequencing the most valuable type-strain genomes for metagenomic binning, comparative biology and taxonomic classification.</title>
        <authorList>
            <person name="Goeker M."/>
        </authorList>
    </citation>
    <scope>NUCLEOTIDE SEQUENCE [LARGE SCALE GENOMIC DNA]</scope>
    <source>
        <strain evidence="3 4">DSM 25619</strain>
    </source>
</reference>
<sequence>MCRWAAYFGSDLYLEDIITSPCHSLIAQSHHAHEAKTATNGDGFGVAWYGTRDEPGLYRDLLPAWSDQNLRSLARQINSRLFLAHVRASTGGETSRTNCHPFVYQRWSFMHNGQIGSFDRLRRPLESLLPDALYSHKSGSTDSELFFLLMLHFGLDDDPRHALMRTVETIYEAADAAKVPPFIRLTAAFSDGQSLYSVRYASDIYAPTLYTAKMASASGICVVSEPLDGVAENWMAVPRNSFVTIDKPTHICIEPFMDDQSVVKPAPTLAVVAG</sequence>
<dbReference type="InterPro" id="IPR017932">
    <property type="entry name" value="GATase_2_dom"/>
</dbReference>
<dbReference type="SUPFAM" id="SSF56235">
    <property type="entry name" value="N-terminal nucleophile aminohydrolases (Ntn hydrolases)"/>
    <property type="match status" value="1"/>
</dbReference>
<dbReference type="Gene3D" id="3.60.20.10">
    <property type="entry name" value="Glutamine Phosphoribosylpyrophosphate, subunit 1, domain 1"/>
    <property type="match status" value="1"/>
</dbReference>